<dbReference type="RefSeq" id="WP_059758024.1">
    <property type="nucleotide sequence ID" value="NZ_LDUG01000047.1"/>
</dbReference>
<accession>A0A106BJ74</accession>
<keyword evidence="2" id="KW-1185">Reference proteome</keyword>
<dbReference type="PATRIC" id="fig|36861.3.peg.2618"/>
<organism evidence="1 2">
    <name type="scientific">Thiobacillus denitrificans</name>
    <dbReference type="NCBI Taxonomy" id="36861"/>
    <lineage>
        <taxon>Bacteria</taxon>
        <taxon>Pseudomonadati</taxon>
        <taxon>Pseudomonadota</taxon>
        <taxon>Betaproteobacteria</taxon>
        <taxon>Nitrosomonadales</taxon>
        <taxon>Thiobacillaceae</taxon>
        <taxon>Thiobacillus</taxon>
    </lineage>
</organism>
<gene>
    <name evidence="1" type="ORF">ABW22_13980</name>
</gene>
<evidence type="ECO:0000313" key="2">
    <source>
        <dbReference type="Proteomes" id="UP000064243"/>
    </source>
</evidence>
<evidence type="ECO:0008006" key="3">
    <source>
        <dbReference type="Google" id="ProtNLM"/>
    </source>
</evidence>
<dbReference type="Proteomes" id="UP000064243">
    <property type="component" value="Unassembled WGS sequence"/>
</dbReference>
<protein>
    <recommendedName>
        <fullName evidence="3">PAC domain-containing protein</fullName>
    </recommendedName>
</protein>
<comment type="caution">
    <text evidence="1">The sequence shown here is derived from an EMBL/GenBank/DDBJ whole genome shotgun (WGS) entry which is preliminary data.</text>
</comment>
<dbReference type="OrthoDB" id="9792869at2"/>
<dbReference type="SUPFAM" id="SSF55785">
    <property type="entry name" value="PYP-like sensor domain (PAS domain)"/>
    <property type="match status" value="1"/>
</dbReference>
<evidence type="ECO:0000313" key="1">
    <source>
        <dbReference type="EMBL" id="KVW93456.1"/>
    </source>
</evidence>
<dbReference type="InterPro" id="IPR035965">
    <property type="entry name" value="PAS-like_dom_sf"/>
</dbReference>
<proteinExistence type="predicted"/>
<name>A0A106BJ74_THIDE</name>
<sequence>MATELFPVEASISQINVQGRRLFTVILRDISQRRHDEQALRNSQADLNHAQSVGQIGSWRINTQSLVLLCY</sequence>
<reference evidence="1 2" key="1">
    <citation type="journal article" date="2015" name="Appl. Environ. Microbiol.">
        <title>Aerobic and Anaerobic Thiosulfate Oxidation by a Cold-Adapted, Subglacial Chemoautotroph.</title>
        <authorList>
            <person name="Harrold Z.R."/>
            <person name="Skidmore M.L."/>
            <person name="Hamilton T.L."/>
            <person name="Desch L."/>
            <person name="Amada K."/>
            <person name="van Gelder W."/>
            <person name="Glover K."/>
            <person name="Roden E.E."/>
            <person name="Boyd E.S."/>
        </authorList>
    </citation>
    <scope>NUCLEOTIDE SEQUENCE [LARGE SCALE GENOMIC DNA]</scope>
    <source>
        <strain evidence="1 2">RG</strain>
    </source>
</reference>
<dbReference type="Gene3D" id="3.30.450.20">
    <property type="entry name" value="PAS domain"/>
    <property type="match status" value="1"/>
</dbReference>
<dbReference type="EMBL" id="LDUG01000047">
    <property type="protein sequence ID" value="KVW93456.1"/>
    <property type="molecule type" value="Genomic_DNA"/>
</dbReference>
<dbReference type="AlphaFoldDB" id="A0A106BJ74"/>